<dbReference type="Proteomes" id="UP000054988">
    <property type="component" value="Unassembled WGS sequence"/>
</dbReference>
<gene>
    <name evidence="1" type="ORF">WG66_14380</name>
</gene>
<accession>A0A0W0F9R5</accession>
<protein>
    <submittedName>
        <fullName evidence="1">Uncharacterized protein</fullName>
    </submittedName>
</protein>
<dbReference type="EMBL" id="LATX01002192">
    <property type="protein sequence ID" value="KTB33052.1"/>
    <property type="molecule type" value="Genomic_DNA"/>
</dbReference>
<sequence>MSSSKLLEPYTFLRNAFAEEWEKAQKEVLGRRKDLGVIYI</sequence>
<evidence type="ECO:0000313" key="1">
    <source>
        <dbReference type="EMBL" id="KTB33052.1"/>
    </source>
</evidence>
<organism evidence="1 2">
    <name type="scientific">Moniliophthora roreri</name>
    <name type="common">Frosty pod rot fungus</name>
    <name type="synonym">Monilia roreri</name>
    <dbReference type="NCBI Taxonomy" id="221103"/>
    <lineage>
        <taxon>Eukaryota</taxon>
        <taxon>Fungi</taxon>
        <taxon>Dikarya</taxon>
        <taxon>Basidiomycota</taxon>
        <taxon>Agaricomycotina</taxon>
        <taxon>Agaricomycetes</taxon>
        <taxon>Agaricomycetidae</taxon>
        <taxon>Agaricales</taxon>
        <taxon>Marasmiineae</taxon>
        <taxon>Marasmiaceae</taxon>
        <taxon>Moniliophthora</taxon>
    </lineage>
</organism>
<proteinExistence type="predicted"/>
<comment type="caution">
    <text evidence="1">The sequence shown here is derived from an EMBL/GenBank/DDBJ whole genome shotgun (WGS) entry which is preliminary data.</text>
</comment>
<evidence type="ECO:0000313" key="2">
    <source>
        <dbReference type="Proteomes" id="UP000054988"/>
    </source>
</evidence>
<reference evidence="1 2" key="1">
    <citation type="submission" date="2015-12" db="EMBL/GenBank/DDBJ databases">
        <title>Draft genome sequence of Moniliophthora roreri, the causal agent of frosty pod rot of cacao.</title>
        <authorList>
            <person name="Aime M.C."/>
            <person name="Diaz-Valderrama J.R."/>
            <person name="Kijpornyongpan T."/>
            <person name="Phillips-Mora W."/>
        </authorList>
    </citation>
    <scope>NUCLEOTIDE SEQUENCE [LARGE SCALE GENOMIC DNA]</scope>
    <source>
        <strain evidence="1 2">MCA 2952</strain>
    </source>
</reference>
<dbReference type="AlphaFoldDB" id="A0A0W0F9R5"/>
<name>A0A0W0F9R5_MONRR</name>